<dbReference type="GO" id="GO:0006355">
    <property type="term" value="P:regulation of DNA-templated transcription"/>
    <property type="evidence" value="ECO:0007669"/>
    <property type="project" value="InterPro"/>
</dbReference>
<dbReference type="Pfam" id="PF00158">
    <property type="entry name" value="Sigma54_activat"/>
    <property type="match status" value="1"/>
</dbReference>
<reference evidence="4" key="1">
    <citation type="submission" date="2022-02" db="EMBL/GenBank/DDBJ databases">
        <title>Emergence and expansion in Europe of a Vibrio aestuarianus clonal complex pathogenic for oysters.</title>
        <authorList>
            <person name="Mesnil A."/>
            <person name="Travers M.-A."/>
        </authorList>
    </citation>
    <scope>NUCLEOTIDE SEQUENCE</scope>
    <source>
        <strain evidence="4">U29</strain>
    </source>
</reference>
<evidence type="ECO:0000313" key="4">
    <source>
        <dbReference type="EMBL" id="WGK83905.1"/>
    </source>
</evidence>
<gene>
    <name evidence="4" type="ORF">PYE51_16040</name>
</gene>
<dbReference type="InterPro" id="IPR002078">
    <property type="entry name" value="Sigma_54_int"/>
</dbReference>
<sequence>MKREHVLLCWQSVRAGDDVLINAVKKLESKFDTRISKIMLLQQQEQPRNIEGDLTERVNTELIELSDPTDHTEVYHKVVEKVLPQVNGIANLHINISPGTPAMHSVWLILHAGGRFPPTTKLWSTQWNPQTKRTSLKRVDFNISTYMSEIRALSYCEPNLAIYEVESKSKARREAFEQLKRFTSIPNVPLLVLGERGTGKTRLIETFVRATKQKEIVTLACGGLDSYVAESFIFGHKKGAFTGAISEREGILKIANGKVLFLDEIQDLPQTVQRKLVRVLQDHQHRYRPVGADTEETSSFELVCASNKSFSELENVLDADFLDRISMLKVTVPALRNCRPDLRSDWQQVWHELNTGSQYPKVAPMSGDIEALFQSDELAGNIRDLQKLAVLIMAYWDESDAQNCIKIGIKHWKKDRTRFVGHPISDKASLSRDEHLTQFKYDLANWARETYGTWEKAAEHLGCTEKTLRNDVKI</sequence>
<dbReference type="Proteomes" id="UP001239257">
    <property type="component" value="Chromosome 2"/>
</dbReference>
<dbReference type="InterPro" id="IPR003593">
    <property type="entry name" value="AAA+_ATPase"/>
</dbReference>
<evidence type="ECO:0000259" key="3">
    <source>
        <dbReference type="PROSITE" id="PS50045"/>
    </source>
</evidence>
<dbReference type="RefSeq" id="WP_301067726.1">
    <property type="nucleotide sequence ID" value="NZ_CP118710.1"/>
</dbReference>
<dbReference type="PANTHER" id="PTHR32071">
    <property type="entry name" value="TRANSCRIPTIONAL REGULATORY PROTEIN"/>
    <property type="match status" value="1"/>
</dbReference>
<keyword evidence="1" id="KW-0547">Nucleotide-binding</keyword>
<keyword evidence="2" id="KW-0067">ATP-binding</keyword>
<proteinExistence type="predicted"/>
<dbReference type="CDD" id="cd00009">
    <property type="entry name" value="AAA"/>
    <property type="match status" value="1"/>
</dbReference>
<accession>A0AAX3U8N9</accession>
<feature type="domain" description="Sigma-54 factor interaction" evidence="3">
    <location>
        <begin position="165"/>
        <end position="394"/>
    </location>
</feature>
<evidence type="ECO:0000313" key="5">
    <source>
        <dbReference type="Proteomes" id="UP001239257"/>
    </source>
</evidence>
<evidence type="ECO:0000256" key="1">
    <source>
        <dbReference type="ARBA" id="ARBA00022741"/>
    </source>
</evidence>
<dbReference type="SUPFAM" id="SSF52540">
    <property type="entry name" value="P-loop containing nucleoside triphosphate hydrolases"/>
    <property type="match status" value="1"/>
</dbReference>
<evidence type="ECO:0000256" key="2">
    <source>
        <dbReference type="ARBA" id="ARBA00022840"/>
    </source>
</evidence>
<organism evidence="4 5">
    <name type="scientific">Vibrio aestuarianus</name>
    <dbReference type="NCBI Taxonomy" id="28171"/>
    <lineage>
        <taxon>Bacteria</taxon>
        <taxon>Pseudomonadati</taxon>
        <taxon>Pseudomonadota</taxon>
        <taxon>Gammaproteobacteria</taxon>
        <taxon>Vibrionales</taxon>
        <taxon>Vibrionaceae</taxon>
        <taxon>Vibrio</taxon>
    </lineage>
</organism>
<dbReference type="EMBL" id="CP118710">
    <property type="protein sequence ID" value="WGK83905.1"/>
    <property type="molecule type" value="Genomic_DNA"/>
</dbReference>
<dbReference type="PROSITE" id="PS50045">
    <property type="entry name" value="SIGMA54_INTERACT_4"/>
    <property type="match status" value="1"/>
</dbReference>
<protein>
    <submittedName>
        <fullName evidence="4">Sigma 54-interacting transcriptional regulator</fullName>
    </submittedName>
</protein>
<dbReference type="Gene3D" id="3.40.50.300">
    <property type="entry name" value="P-loop containing nucleotide triphosphate hydrolases"/>
    <property type="match status" value="1"/>
</dbReference>
<dbReference type="InterPro" id="IPR027417">
    <property type="entry name" value="P-loop_NTPase"/>
</dbReference>
<dbReference type="GO" id="GO:0005524">
    <property type="term" value="F:ATP binding"/>
    <property type="evidence" value="ECO:0007669"/>
    <property type="project" value="UniProtKB-KW"/>
</dbReference>
<dbReference type="AlphaFoldDB" id="A0AAX3U8N9"/>
<dbReference type="SMART" id="SM00382">
    <property type="entry name" value="AAA"/>
    <property type="match status" value="1"/>
</dbReference>
<name>A0AAX3U8N9_9VIBR</name>